<dbReference type="Proteomes" id="UP000008980">
    <property type="component" value="Chromosome 10"/>
</dbReference>
<reference evidence="4 7" key="1">
    <citation type="journal article" date="2011" name="Genome Res.">
        <title>Whole genome sequencing of multiple Leishmania donovani clinical isolates provides insights into population structure and mechanisms of drug resistance.</title>
        <authorList>
            <person name="Downing T."/>
            <person name="Imamura H."/>
            <person name="Decuypere S."/>
            <person name="Clark T.G."/>
            <person name="Coombs G.H."/>
            <person name="Cotton J.A."/>
            <person name="Hilley J.D."/>
            <person name="de Doncker S."/>
            <person name="Maes I."/>
            <person name="Mottram J.C."/>
            <person name="Quail M.A."/>
            <person name="Rijal S."/>
            <person name="Sanders M."/>
            <person name="Schonian G."/>
            <person name="Stark O."/>
            <person name="Sundar S."/>
            <person name="Vanaerschot M."/>
            <person name="Hertz-Fowler C."/>
            <person name="Dujardin J.C."/>
            <person name="Berriman M."/>
        </authorList>
    </citation>
    <scope>NUCLEOTIDE SEQUENCE [LARGE SCALE GENOMIC DNA]</scope>
    <source>
        <strain evidence="4 7">BPK282A1</strain>
    </source>
</reference>
<evidence type="ECO:0000313" key="2">
    <source>
        <dbReference type="EMBL" id="AYU76635.1"/>
    </source>
</evidence>
<keyword evidence="1" id="KW-0472">Membrane</keyword>
<dbReference type="EMBL" id="CP029509">
    <property type="protein sequence ID" value="AYU76635.1"/>
    <property type="molecule type" value="Genomic_DNA"/>
</dbReference>
<reference evidence="4" key="2">
    <citation type="submission" date="2011-01" db="EMBL/GenBank/DDBJ databases">
        <authorList>
            <person name="Zhao B.P."/>
            <person name="Ren Z.A."/>
            <person name="Li C.D."/>
        </authorList>
    </citation>
    <scope>NUCLEOTIDE SEQUENCE</scope>
    <source>
        <strain evidence="4">BPK282A1</strain>
    </source>
</reference>
<keyword evidence="1" id="KW-0812">Transmembrane</keyword>
<sequence length="129" mass="14081">MSRPNFDDLLHSPPIPFTLKILGILGAFGCGTYVLFLFIMHQYYSIRSFAALLYLLTFSIIIPSAESGLLNYTMLAVFARFLVSPIGRAFLYVFMGGVILGNGIGGWVVGAYLFVVAILNVIAGCLLYA</sequence>
<evidence type="ECO:0000313" key="7">
    <source>
        <dbReference type="Proteomes" id="UP000008980"/>
    </source>
</evidence>
<evidence type="ECO:0000313" key="3">
    <source>
        <dbReference type="EMBL" id="CAC5427982.1"/>
    </source>
</evidence>
<dbReference type="EMBL" id="RHLD01000045">
    <property type="protein sequence ID" value="TPP51588.1"/>
    <property type="molecule type" value="Genomic_DNA"/>
</dbReference>
<feature type="transmembrane region" description="Helical" evidence="1">
    <location>
        <begin position="77"/>
        <end position="100"/>
    </location>
</feature>
<dbReference type="Proteomes" id="UP000318821">
    <property type="component" value="Unassembled WGS sequence"/>
</dbReference>
<feature type="transmembrane region" description="Helical" evidence="1">
    <location>
        <begin position="106"/>
        <end position="128"/>
    </location>
</feature>
<accession>E9BA76</accession>
<reference evidence="2 8" key="4">
    <citation type="journal article" date="2018" name="Sci. Rep.">
        <title>A complete Leishmania donovani reference genome identifies novel genetic variations associated with virulence.</title>
        <authorList>
            <person name="Lypaczewski P."/>
            <person name="Hoshizaki J."/>
            <person name="Zhang W.-W."/>
            <person name="McCall L.-I."/>
            <person name="Torcivia-Rodriguez J."/>
            <person name="Simonyan V."/>
            <person name="Kaur A."/>
            <person name="Dewar K."/>
            <person name="Matlashewski G."/>
        </authorList>
    </citation>
    <scope>NUCLEOTIDE SEQUENCE [LARGE SCALE GENOMIC DNA]</scope>
    <source>
        <strain evidence="2 8">LdCL</strain>
    </source>
</reference>
<feature type="transmembrane region" description="Helical" evidence="1">
    <location>
        <begin position="21"/>
        <end position="40"/>
    </location>
</feature>
<dbReference type="Proteomes" id="UP000318447">
    <property type="component" value="Unassembled WGS sequence"/>
</dbReference>
<dbReference type="OMA" id="HRWDSIR"/>
<dbReference type="RefSeq" id="XP_003858867.1">
    <property type="nucleotide sequence ID" value="XM_003858819.1"/>
</dbReference>
<accession>A0A3S7WR03</accession>
<evidence type="ECO:0000313" key="9">
    <source>
        <dbReference type="Proteomes" id="UP000318447"/>
    </source>
</evidence>
<keyword evidence="1" id="KW-1133">Transmembrane helix</keyword>
<feature type="transmembrane region" description="Helical" evidence="1">
    <location>
        <begin position="46"/>
        <end position="65"/>
    </location>
</feature>
<dbReference type="GeneID" id="13392206"/>
<reference evidence="9" key="5">
    <citation type="submission" date="2019-02" db="EMBL/GenBank/DDBJ databases">
        <title>FDA dAtabase for Regulatory Grade micrObial Sequences (FDA-ARGOS): Supporting development and validation of Infectious Disease Dx tests.</title>
        <authorList>
            <person name="Duncan R."/>
            <person name="Fisher C."/>
            <person name="Tallon L."/>
            <person name="Sadzewicz L."/>
            <person name="Sengamalay N."/>
            <person name="Ott S."/>
            <person name="Godinez A."/>
            <person name="Nagaraj S."/>
            <person name="Vavikolanu K."/>
            <person name="Nadendla S."/>
            <person name="Aluvathingal J."/>
            <person name="Sichtig H."/>
        </authorList>
    </citation>
    <scope>NUCLEOTIDE SEQUENCE [LARGE SCALE GENOMIC DNA]</scope>
    <source>
        <strain evidence="9">FDAARGOS_361</strain>
    </source>
</reference>
<dbReference type="KEGG" id="ldo:LDBPK_100280"/>
<reference evidence="5" key="7">
    <citation type="submission" date="2019-02" db="EMBL/GenBank/DDBJ databases">
        <title>FDA dAtabase for Regulatory Grade micrObial Sequences (FDA-ARGOS): Supporting development and validation of Infectious Disease Dx tests.</title>
        <authorList>
            <person name="Duncan R."/>
            <person name="Fisher C."/>
            <person name="Tallon L.J."/>
            <person name="Sadzewicz L."/>
            <person name="Sengamalay N."/>
            <person name="Ott S."/>
            <person name="Godinez A."/>
            <person name="Nagaraj S."/>
            <person name="Nadendla S."/>
            <person name="Sichtig H."/>
        </authorList>
    </citation>
    <scope>NUCLEOTIDE SEQUENCE</scope>
    <source>
        <strain evidence="6">FDAARGOS_360</strain>
        <strain evidence="5">FDAARGOS_361</strain>
    </source>
</reference>
<dbReference type="EMBL" id="RHLC01000036">
    <property type="protein sequence ID" value="TPP46646.1"/>
    <property type="molecule type" value="Genomic_DNA"/>
</dbReference>
<dbReference type="Proteomes" id="UP000601710">
    <property type="component" value="Chromosome 10"/>
</dbReference>
<gene>
    <name evidence="6" type="ORF">CGC20_36035</name>
    <name evidence="5" type="ORF">CGC21_23765</name>
    <name evidence="4" type="ORF">LDBPK_100280</name>
    <name evidence="2" type="ORF">LdCL_100008100</name>
    <name evidence="3" type="ORF">LDHU3_10.0410</name>
</gene>
<dbReference type="EMBL" id="FR799597">
    <property type="protein sequence ID" value="CBZ32149.1"/>
    <property type="molecule type" value="Genomic_DNA"/>
</dbReference>
<evidence type="ECO:0000313" key="10">
    <source>
        <dbReference type="Proteomes" id="UP000318821"/>
    </source>
</evidence>
<dbReference type="VEuPathDB" id="TriTrypDB:LDHU3_10.0410"/>
<reference evidence="7" key="3">
    <citation type="submission" date="2011-02" db="EMBL/GenBank/DDBJ databases">
        <title>Whole genome sequencing of Leishmania donovani clinical lines reveals dynamic variation related to drug resistance.</title>
        <authorList>
            <person name="Downing T."/>
            <person name="Imamura H."/>
            <person name="Sanders M."/>
            <person name="Decuypere S."/>
            <person name="Hertz-Fowler C."/>
            <person name="Clark T.G."/>
            <person name="Rijal S."/>
            <person name="Sundar S."/>
            <person name="Quail M.A."/>
            <person name="De Doncker S."/>
            <person name="Maes I."/>
            <person name="Vanaerschot M."/>
            <person name="Stark O."/>
            <person name="Schonian G."/>
            <person name="Dujardin J.C."/>
            <person name="Berriman M."/>
        </authorList>
    </citation>
    <scope>NUCLEOTIDE SEQUENCE [LARGE SCALE GENOMIC DNA]</scope>
    <source>
        <strain evidence="7">BPK282A1</strain>
    </source>
</reference>
<protein>
    <submittedName>
        <fullName evidence="5">COPI associated family protein</fullName>
    </submittedName>
    <submittedName>
        <fullName evidence="2">COPI associated protein, putative</fullName>
    </submittedName>
    <submittedName>
        <fullName evidence="3">COPI_associated_protein_putative/Pfam:PF08507</fullName>
    </submittedName>
</protein>
<dbReference type="EMBL" id="LR812630">
    <property type="protein sequence ID" value="CAC5427982.1"/>
    <property type="molecule type" value="Genomic_DNA"/>
</dbReference>
<dbReference type="AlphaFoldDB" id="A0A3S7WR03"/>
<dbReference type="Proteomes" id="UP000274082">
    <property type="component" value="Chromosome 10"/>
</dbReference>
<name>A0A3S7WR03_LEIDO</name>
<reference evidence="10" key="6">
    <citation type="submission" date="2019-02" db="EMBL/GenBank/DDBJ databases">
        <title>FDA dAtabase for Regulatory Grade micrObial Sequences (FDA-ARGOS): Supporting development and validation of Infectious Disease Dx tests.</title>
        <authorList>
            <person name="Duncan R."/>
            <person name="Fisher C."/>
            <person name="Tallon L."/>
            <person name="Sadzewicz L."/>
            <person name="Sengamalay N."/>
            <person name="Ott S."/>
            <person name="Godinez A."/>
            <person name="Nagaraj S."/>
            <person name="Vavikolanu K."/>
            <person name="Vyas G."/>
            <person name="Nadendla S."/>
            <person name="Aluvathingal J."/>
            <person name="Sichtig H."/>
        </authorList>
    </citation>
    <scope>NUCLEOTIDE SEQUENCE [LARGE SCALE GENOMIC DNA]</scope>
    <source>
        <strain evidence="10">FDAARGOS_360</strain>
    </source>
</reference>
<organism evidence="2 8">
    <name type="scientific">Leishmania donovani</name>
    <dbReference type="NCBI Taxonomy" id="5661"/>
    <lineage>
        <taxon>Eukaryota</taxon>
        <taxon>Discoba</taxon>
        <taxon>Euglenozoa</taxon>
        <taxon>Kinetoplastea</taxon>
        <taxon>Metakinetoplastina</taxon>
        <taxon>Trypanosomatida</taxon>
        <taxon>Trypanosomatidae</taxon>
        <taxon>Leishmaniinae</taxon>
        <taxon>Leishmania</taxon>
    </lineage>
</organism>
<evidence type="ECO:0000313" key="6">
    <source>
        <dbReference type="EMBL" id="TPP51588.1"/>
    </source>
</evidence>
<dbReference type="OrthoDB" id="423534at2759"/>
<evidence type="ECO:0000313" key="4">
    <source>
        <dbReference type="EMBL" id="CBZ32149.1"/>
    </source>
</evidence>
<keyword evidence="8" id="KW-1185">Reference proteome</keyword>
<proteinExistence type="predicted"/>
<dbReference type="VEuPathDB" id="TriTrypDB:LdCL_100008100"/>
<dbReference type="VEuPathDB" id="TriTrypDB:LdBPK_100280.1"/>
<evidence type="ECO:0000313" key="5">
    <source>
        <dbReference type="EMBL" id="TPP46646.1"/>
    </source>
</evidence>
<evidence type="ECO:0000313" key="8">
    <source>
        <dbReference type="Proteomes" id="UP000274082"/>
    </source>
</evidence>
<evidence type="ECO:0000256" key="1">
    <source>
        <dbReference type="SAM" id="Phobius"/>
    </source>
</evidence>
<reference evidence="3" key="8">
    <citation type="submission" date="2020-06" db="EMBL/GenBank/DDBJ databases">
        <authorList>
            <person name="Camacho E."/>
            <person name="Gonzalez-de la Fuente S."/>
            <person name="Rastrojo A."/>
            <person name="Peiro-Pastor R."/>
            <person name="Solana JC."/>
            <person name="Tabera L."/>
            <person name="Gamarro F."/>
            <person name="Carrasco-Ramiro F."/>
            <person name="Requena JM."/>
            <person name="Aguado B."/>
        </authorList>
    </citation>
    <scope>NUCLEOTIDE SEQUENCE</scope>
</reference>